<reference evidence="7" key="1">
    <citation type="journal article" date="2023" name="Mol. Phylogenet. Evol.">
        <title>Genome-scale phylogeny and comparative genomics of the fungal order Sordariales.</title>
        <authorList>
            <person name="Hensen N."/>
            <person name="Bonometti L."/>
            <person name="Westerberg I."/>
            <person name="Brannstrom I.O."/>
            <person name="Guillou S."/>
            <person name="Cros-Aarteil S."/>
            <person name="Calhoun S."/>
            <person name="Haridas S."/>
            <person name="Kuo A."/>
            <person name="Mondo S."/>
            <person name="Pangilinan J."/>
            <person name="Riley R."/>
            <person name="LaButti K."/>
            <person name="Andreopoulos B."/>
            <person name="Lipzen A."/>
            <person name="Chen C."/>
            <person name="Yan M."/>
            <person name="Daum C."/>
            <person name="Ng V."/>
            <person name="Clum A."/>
            <person name="Steindorff A."/>
            <person name="Ohm R.A."/>
            <person name="Martin F."/>
            <person name="Silar P."/>
            <person name="Natvig D.O."/>
            <person name="Lalanne C."/>
            <person name="Gautier V."/>
            <person name="Ament-Velasquez S.L."/>
            <person name="Kruys A."/>
            <person name="Hutchinson M.I."/>
            <person name="Powell A.J."/>
            <person name="Barry K."/>
            <person name="Miller A.N."/>
            <person name="Grigoriev I.V."/>
            <person name="Debuchy R."/>
            <person name="Gladieux P."/>
            <person name="Hiltunen Thoren M."/>
            <person name="Johannesson H."/>
        </authorList>
    </citation>
    <scope>NUCLEOTIDE SEQUENCE</scope>
    <source>
        <strain evidence="7">CBS 314.62</strain>
    </source>
</reference>
<proteinExistence type="inferred from homology"/>
<comment type="similarity">
    <text evidence="1">Belongs to the peptidase A1 family.</text>
</comment>
<evidence type="ECO:0000256" key="5">
    <source>
        <dbReference type="SAM" id="SignalP"/>
    </source>
</evidence>
<dbReference type="Gene3D" id="2.40.70.10">
    <property type="entry name" value="Acid Proteases"/>
    <property type="match status" value="2"/>
</dbReference>
<reference evidence="7" key="2">
    <citation type="submission" date="2023-06" db="EMBL/GenBank/DDBJ databases">
        <authorList>
            <consortium name="Lawrence Berkeley National Laboratory"/>
            <person name="Haridas S."/>
            <person name="Hensen N."/>
            <person name="Bonometti L."/>
            <person name="Westerberg I."/>
            <person name="Brannstrom I.O."/>
            <person name="Guillou S."/>
            <person name="Cros-Aarteil S."/>
            <person name="Calhoun S."/>
            <person name="Kuo A."/>
            <person name="Mondo S."/>
            <person name="Pangilinan J."/>
            <person name="Riley R."/>
            <person name="Labutti K."/>
            <person name="Andreopoulos B."/>
            <person name="Lipzen A."/>
            <person name="Chen C."/>
            <person name="Yanf M."/>
            <person name="Daum C."/>
            <person name="Ng V."/>
            <person name="Clum A."/>
            <person name="Steindorff A."/>
            <person name="Ohm R."/>
            <person name="Martin F."/>
            <person name="Silar P."/>
            <person name="Natvig D."/>
            <person name="Lalanne C."/>
            <person name="Gautier V."/>
            <person name="Ament-Velasquez S.L."/>
            <person name="Kruys A."/>
            <person name="Hutchinson M.I."/>
            <person name="Powell A.J."/>
            <person name="Barry K."/>
            <person name="Miller A.N."/>
            <person name="Grigoriev I.V."/>
            <person name="Debuchy R."/>
            <person name="Gladieux P."/>
            <person name="Thoren M.H."/>
            <person name="Johannesson H."/>
        </authorList>
    </citation>
    <scope>NUCLEOTIDE SEQUENCE</scope>
    <source>
        <strain evidence="7">CBS 314.62</strain>
    </source>
</reference>
<name>A0AAE0X225_9PEZI</name>
<dbReference type="PRINTS" id="PR00792">
    <property type="entry name" value="PEPSIN"/>
</dbReference>
<dbReference type="PANTHER" id="PTHR47966">
    <property type="entry name" value="BETA-SITE APP-CLEAVING ENZYME, ISOFORM A-RELATED"/>
    <property type="match status" value="1"/>
</dbReference>
<evidence type="ECO:0000259" key="6">
    <source>
        <dbReference type="PROSITE" id="PS51767"/>
    </source>
</evidence>
<dbReference type="InterPro" id="IPR021109">
    <property type="entry name" value="Peptidase_aspartic_dom_sf"/>
</dbReference>
<evidence type="ECO:0000256" key="3">
    <source>
        <dbReference type="ARBA" id="ARBA00022750"/>
    </source>
</evidence>
<feature type="signal peptide" evidence="5">
    <location>
        <begin position="1"/>
        <end position="17"/>
    </location>
</feature>
<evidence type="ECO:0000256" key="2">
    <source>
        <dbReference type="ARBA" id="ARBA00022670"/>
    </source>
</evidence>
<keyword evidence="8" id="KW-1185">Reference proteome</keyword>
<feature type="domain" description="Peptidase A1" evidence="6">
    <location>
        <begin position="99"/>
        <end position="425"/>
    </location>
</feature>
<dbReference type="SUPFAM" id="SSF50630">
    <property type="entry name" value="Acid proteases"/>
    <property type="match status" value="1"/>
</dbReference>
<dbReference type="AlphaFoldDB" id="A0AAE0X225"/>
<dbReference type="Proteomes" id="UP001270362">
    <property type="component" value="Unassembled WGS sequence"/>
</dbReference>
<sequence length="431" mass="46613">MAAFFLPLVMLSSQAYAMPSFGRTVADYVDANRASHAGDGIISIEVARNPNYAPNGLAEYSRALVKWGAGTPGPMGGVAVNKGEVGALDATPFNGDREYLSPVEFGTPPQRLIMDLDTGSADVWVYSTETTPSDVGSRAIYHPSNSITAEKIDNSSWHIEYGDGSAAYGNVWRDTITIAGVSIFNASIETAVDVSRSIVDDPYMCGVFGLGFSLPSQITPPRSTVLSNMLPLLNSNLFTADLKYQSNGTYTFGHIDSALYTGDTIYYTPLLDNARYWEFNFTGFNVASSTAGDNEAADRDWYLSEWKTIADTGTTLVLVDDDIVQHYYDRVPSAYYNETIAVWTFPCATADLPDFNIGFAGVHDWSARVPGKFVNYTALPDSHDNSTCMGGIQSNDGLPFAILGDIFLKAVFTVFDVGGKRIGFAPKALVA</sequence>
<keyword evidence="3" id="KW-0064">Aspartyl protease</keyword>
<dbReference type="GO" id="GO:0004190">
    <property type="term" value="F:aspartic-type endopeptidase activity"/>
    <property type="evidence" value="ECO:0007669"/>
    <property type="project" value="UniProtKB-KW"/>
</dbReference>
<dbReference type="InterPro" id="IPR001461">
    <property type="entry name" value="Aspartic_peptidase_A1"/>
</dbReference>
<organism evidence="7 8">
    <name type="scientific">Podospora appendiculata</name>
    <dbReference type="NCBI Taxonomy" id="314037"/>
    <lineage>
        <taxon>Eukaryota</taxon>
        <taxon>Fungi</taxon>
        <taxon>Dikarya</taxon>
        <taxon>Ascomycota</taxon>
        <taxon>Pezizomycotina</taxon>
        <taxon>Sordariomycetes</taxon>
        <taxon>Sordariomycetidae</taxon>
        <taxon>Sordariales</taxon>
        <taxon>Podosporaceae</taxon>
        <taxon>Podospora</taxon>
    </lineage>
</organism>
<evidence type="ECO:0000256" key="4">
    <source>
        <dbReference type="ARBA" id="ARBA00022801"/>
    </source>
</evidence>
<gene>
    <name evidence="7" type="ORF">B0T22DRAFT_500914</name>
</gene>
<keyword evidence="5" id="KW-0732">Signal</keyword>
<dbReference type="GO" id="GO:0006508">
    <property type="term" value="P:proteolysis"/>
    <property type="evidence" value="ECO:0007669"/>
    <property type="project" value="UniProtKB-KW"/>
</dbReference>
<evidence type="ECO:0000313" key="8">
    <source>
        <dbReference type="Proteomes" id="UP001270362"/>
    </source>
</evidence>
<comment type="caution">
    <text evidence="7">The sequence shown here is derived from an EMBL/GenBank/DDBJ whole genome shotgun (WGS) entry which is preliminary data.</text>
</comment>
<dbReference type="Pfam" id="PF00026">
    <property type="entry name" value="Asp"/>
    <property type="match status" value="1"/>
</dbReference>
<dbReference type="EMBL" id="JAULSO010000004">
    <property type="protein sequence ID" value="KAK3683358.1"/>
    <property type="molecule type" value="Genomic_DNA"/>
</dbReference>
<feature type="chain" id="PRO_5042160893" evidence="5">
    <location>
        <begin position="18"/>
        <end position="431"/>
    </location>
</feature>
<keyword evidence="2" id="KW-0645">Protease</keyword>
<dbReference type="PANTHER" id="PTHR47966:SF2">
    <property type="entry name" value="ASPERGILLOPEPSIN-1-RELATED"/>
    <property type="match status" value="1"/>
</dbReference>
<protein>
    <submittedName>
        <fullName evidence="7">Aspartic peptidase domain-containing protein</fullName>
    </submittedName>
</protein>
<dbReference type="PROSITE" id="PS51767">
    <property type="entry name" value="PEPTIDASE_A1"/>
    <property type="match status" value="1"/>
</dbReference>
<evidence type="ECO:0000256" key="1">
    <source>
        <dbReference type="ARBA" id="ARBA00007447"/>
    </source>
</evidence>
<keyword evidence="4" id="KW-0378">Hydrolase</keyword>
<dbReference type="InterPro" id="IPR033121">
    <property type="entry name" value="PEPTIDASE_A1"/>
</dbReference>
<dbReference type="InterPro" id="IPR034163">
    <property type="entry name" value="Aspergillopepsin-like_cat_dom"/>
</dbReference>
<evidence type="ECO:0000313" key="7">
    <source>
        <dbReference type="EMBL" id="KAK3683358.1"/>
    </source>
</evidence>
<accession>A0AAE0X225</accession>
<dbReference type="CDD" id="cd06097">
    <property type="entry name" value="Aspergillopepsin_like"/>
    <property type="match status" value="1"/>
</dbReference>